<reference evidence="1 2" key="2">
    <citation type="submission" date="2023-06" db="EMBL/GenBank/DDBJ databases">
        <authorList>
            <person name="Zeman M."/>
            <person name="Kubasova T."/>
            <person name="Jahodarova E."/>
            <person name="Nykrynova M."/>
            <person name="Rychlik I."/>
        </authorList>
    </citation>
    <scope>NUCLEOTIDE SEQUENCE [LARGE SCALE GENOMIC DNA]</scope>
    <source>
        <strain evidence="1 2">161_Gplus</strain>
    </source>
</reference>
<organism evidence="1 2">
    <name type="scientific">Limosilactobacillus pontis</name>
    <dbReference type="NCBI Taxonomy" id="35787"/>
    <lineage>
        <taxon>Bacteria</taxon>
        <taxon>Bacillati</taxon>
        <taxon>Bacillota</taxon>
        <taxon>Bacilli</taxon>
        <taxon>Lactobacillales</taxon>
        <taxon>Lactobacillaceae</taxon>
        <taxon>Limosilactobacillus</taxon>
    </lineage>
</organism>
<proteinExistence type="predicted"/>
<evidence type="ECO:0008006" key="3">
    <source>
        <dbReference type="Google" id="ProtNLM"/>
    </source>
</evidence>
<evidence type="ECO:0000313" key="1">
    <source>
        <dbReference type="EMBL" id="MDM8265644.1"/>
    </source>
</evidence>
<accession>A0ABT7UVE6</accession>
<name>A0ABT7UVE6_9LACO</name>
<reference evidence="2" key="1">
    <citation type="submission" date="2023-06" db="EMBL/GenBank/DDBJ databases">
        <title>Identification and characterization of horizontal gene transfer across gut microbiota members of farm animals based on homology search.</title>
        <authorList>
            <person name="Zeman M."/>
            <person name="Kubasova T."/>
            <person name="Jahodarova E."/>
            <person name="Nykrynova M."/>
            <person name="Rychlik I."/>
        </authorList>
    </citation>
    <scope>NUCLEOTIDE SEQUENCE [LARGE SCALE GENOMIC DNA]</scope>
    <source>
        <strain evidence="2">161_Gplus</strain>
    </source>
</reference>
<dbReference type="Proteomes" id="UP001529343">
    <property type="component" value="Unassembled WGS sequence"/>
</dbReference>
<sequence>MLKEYRKTATIKAEQFDGSAKMARKYGGKINPEYCIFAGEPRFVLPTKEGGMKFDTGDWIATGIDGEHWAISDSIFRRTYEEVDGND</sequence>
<dbReference type="RefSeq" id="WP_289585583.1">
    <property type="nucleotide sequence ID" value="NZ_JAUDDW010000001.1"/>
</dbReference>
<comment type="caution">
    <text evidence="1">The sequence shown here is derived from an EMBL/GenBank/DDBJ whole genome shotgun (WGS) entry which is preliminary data.</text>
</comment>
<protein>
    <recommendedName>
        <fullName evidence="3">Phage protein</fullName>
    </recommendedName>
</protein>
<gene>
    <name evidence="1" type="ORF">QUW44_00445</name>
</gene>
<evidence type="ECO:0000313" key="2">
    <source>
        <dbReference type="Proteomes" id="UP001529343"/>
    </source>
</evidence>
<dbReference type="EMBL" id="JAUDDW010000001">
    <property type="protein sequence ID" value="MDM8265644.1"/>
    <property type="molecule type" value="Genomic_DNA"/>
</dbReference>
<keyword evidence="2" id="KW-1185">Reference proteome</keyword>